<sequence>MIPFIDLAAQQARIKDKIDAGIQRVLAHGQYILGPEVAELEEKLAAYTGAKHCITCANGTDALQIAQMALGIGSGDEVITPGFTYIATAETVAVLGAKPVYVDIDPRTYNLDPAKLEAAITPRTKAIIPVSLYGQCADFDAINAIAEKHGIPVIEDAAQSFGATYKGRKSCNLTTIATTSFFPSKPLGCYGDGGAIFTNNDELATVLRQIARHGQDRRYHHIRVGVNSRLDTIQAAILLPKLEIFDEEIELRNQIAHRYTRLLNEAGITTTPYVEPYCISAWAQYTIRVENRGILQETLKDAGVPTAVHYPIPLNKQPAVENAAEQLSEGNLAALHVVSLPMYPYLDRNAQEQVVKLLREARL</sequence>
<dbReference type="PIRSF" id="PIRSF000390">
    <property type="entry name" value="PLP_StrS"/>
    <property type="match status" value="1"/>
</dbReference>
<evidence type="ECO:0000256" key="3">
    <source>
        <dbReference type="PIRSR" id="PIRSR000390-1"/>
    </source>
</evidence>
<protein>
    <submittedName>
        <fullName evidence="6">DegT/DnrJ/EryC1/StrS family aminotransferase</fullName>
    </submittedName>
</protein>
<dbReference type="GO" id="GO:0008483">
    <property type="term" value="F:transaminase activity"/>
    <property type="evidence" value="ECO:0007669"/>
    <property type="project" value="UniProtKB-KW"/>
</dbReference>
<evidence type="ECO:0000256" key="4">
    <source>
        <dbReference type="PIRSR" id="PIRSR000390-2"/>
    </source>
</evidence>
<keyword evidence="7" id="KW-1185">Reference proteome</keyword>
<comment type="similarity">
    <text evidence="2 5">Belongs to the DegT/DnrJ/EryC1 family.</text>
</comment>
<evidence type="ECO:0000313" key="7">
    <source>
        <dbReference type="Proteomes" id="UP000306973"/>
    </source>
</evidence>
<evidence type="ECO:0000313" key="6">
    <source>
        <dbReference type="EMBL" id="TLF45507.1"/>
    </source>
</evidence>
<dbReference type="PANTHER" id="PTHR30244:SF42">
    <property type="entry name" value="UDP-2-ACETAMIDO-2-DEOXY-3-OXO-D-GLUCURONATE AMINOTRANSFERASE"/>
    <property type="match status" value="1"/>
</dbReference>
<dbReference type="InterPro" id="IPR015424">
    <property type="entry name" value="PyrdxlP-dep_Trfase"/>
</dbReference>
<reference evidence="6 7" key="1">
    <citation type="journal article" date="2007" name="Int. J. Syst. Evol. Microbiol.">
        <title>Halomonas saccharevitans sp. nov., Halomonas arcis sp. nov. and Halomonas subterranea sp. nov., halophilic bacteria isolated from hypersaline environments of China.</title>
        <authorList>
            <person name="Xu X.W."/>
            <person name="Wu Y.H."/>
            <person name="Zhou Z."/>
            <person name="Wang C.S."/>
            <person name="Zhou Y.G."/>
            <person name="Zhang H.B."/>
            <person name="Wang Y."/>
            <person name="Wu M."/>
        </authorList>
    </citation>
    <scope>NUCLEOTIDE SEQUENCE [LARGE SCALE GENOMIC DNA]</scope>
    <source>
        <strain evidence="6 7">TBZ3</strain>
    </source>
</reference>
<dbReference type="AlphaFoldDB" id="A0A5R8M7K0"/>
<keyword evidence="1 4" id="KW-0663">Pyridoxal phosphate</keyword>
<dbReference type="GO" id="GO:0000271">
    <property type="term" value="P:polysaccharide biosynthetic process"/>
    <property type="evidence" value="ECO:0007669"/>
    <property type="project" value="TreeGrafter"/>
</dbReference>
<gene>
    <name evidence="6" type="ORF">FEI13_17890</name>
</gene>
<comment type="caution">
    <text evidence="6">The sequence shown here is derived from an EMBL/GenBank/DDBJ whole genome shotgun (WGS) entry which is preliminary data.</text>
</comment>
<dbReference type="OrthoDB" id="9804264at2"/>
<keyword evidence="6" id="KW-0808">Transferase</keyword>
<accession>A0A5R8M7K0</accession>
<dbReference type="FunFam" id="3.40.640.10:FF:000089">
    <property type="entry name" value="Aminotransferase, DegT/DnrJ/EryC1/StrS family"/>
    <property type="match status" value="1"/>
</dbReference>
<organism evidence="6 7">
    <name type="scientific">Halomonas urmiana</name>
    <dbReference type="NCBI Taxonomy" id="490901"/>
    <lineage>
        <taxon>Bacteria</taxon>
        <taxon>Pseudomonadati</taxon>
        <taxon>Pseudomonadota</taxon>
        <taxon>Gammaproteobacteria</taxon>
        <taxon>Oceanospirillales</taxon>
        <taxon>Halomonadaceae</taxon>
        <taxon>Halomonas</taxon>
    </lineage>
</organism>
<dbReference type="InterPro" id="IPR000653">
    <property type="entry name" value="DegT/StrS_aminotransferase"/>
</dbReference>
<keyword evidence="6" id="KW-0032">Aminotransferase</keyword>
<evidence type="ECO:0000256" key="1">
    <source>
        <dbReference type="ARBA" id="ARBA00022898"/>
    </source>
</evidence>
<feature type="active site" description="Proton acceptor" evidence="3">
    <location>
        <position position="185"/>
    </location>
</feature>
<dbReference type="Gene3D" id="3.40.640.10">
    <property type="entry name" value="Type I PLP-dependent aspartate aminotransferase-like (Major domain)"/>
    <property type="match status" value="1"/>
</dbReference>
<dbReference type="CDD" id="cd00616">
    <property type="entry name" value="AHBA_syn"/>
    <property type="match status" value="1"/>
</dbReference>
<feature type="modified residue" description="N6-(pyridoxal phosphate)lysine" evidence="4">
    <location>
        <position position="185"/>
    </location>
</feature>
<dbReference type="GO" id="GO:0030170">
    <property type="term" value="F:pyridoxal phosphate binding"/>
    <property type="evidence" value="ECO:0007669"/>
    <property type="project" value="UniProtKB-ARBA"/>
</dbReference>
<dbReference type="Proteomes" id="UP000306973">
    <property type="component" value="Unassembled WGS sequence"/>
</dbReference>
<dbReference type="Pfam" id="PF01041">
    <property type="entry name" value="DegT_DnrJ_EryC1"/>
    <property type="match status" value="1"/>
</dbReference>
<name>A0A5R8M7K0_9GAMM</name>
<dbReference type="InterPro" id="IPR015421">
    <property type="entry name" value="PyrdxlP-dep_Trfase_major"/>
</dbReference>
<dbReference type="Gene3D" id="3.90.1150.10">
    <property type="entry name" value="Aspartate Aminotransferase, domain 1"/>
    <property type="match status" value="1"/>
</dbReference>
<dbReference type="InterPro" id="IPR015422">
    <property type="entry name" value="PyrdxlP-dep_Trfase_small"/>
</dbReference>
<proteinExistence type="inferred from homology"/>
<dbReference type="EMBL" id="VBUI01000041">
    <property type="protein sequence ID" value="TLF45507.1"/>
    <property type="molecule type" value="Genomic_DNA"/>
</dbReference>
<evidence type="ECO:0000256" key="2">
    <source>
        <dbReference type="ARBA" id="ARBA00037999"/>
    </source>
</evidence>
<dbReference type="PANTHER" id="PTHR30244">
    <property type="entry name" value="TRANSAMINASE"/>
    <property type="match status" value="1"/>
</dbReference>
<evidence type="ECO:0000256" key="5">
    <source>
        <dbReference type="RuleBase" id="RU004508"/>
    </source>
</evidence>
<dbReference type="SUPFAM" id="SSF53383">
    <property type="entry name" value="PLP-dependent transferases"/>
    <property type="match status" value="1"/>
</dbReference>